<reference evidence="3 4" key="1">
    <citation type="submission" date="2019-08" db="EMBL/GenBank/DDBJ databases">
        <title>In-depth cultivation of the pig gut microbiome towards novel bacterial diversity and tailored functional studies.</title>
        <authorList>
            <person name="Wylensek D."/>
            <person name="Hitch T.C.A."/>
            <person name="Clavel T."/>
        </authorList>
    </citation>
    <scope>NUCLEOTIDE SEQUENCE [LARGE SCALE GENOMIC DNA]</scope>
    <source>
        <strain evidence="3 4">WCA-693-APC-MOT-I</strain>
    </source>
</reference>
<dbReference type="SMART" id="SM00635">
    <property type="entry name" value="BID_2"/>
    <property type="match status" value="2"/>
</dbReference>
<dbReference type="Pfam" id="PF01183">
    <property type="entry name" value="Glyco_hydro_25"/>
    <property type="match status" value="1"/>
</dbReference>
<dbReference type="SUPFAM" id="SSF49373">
    <property type="entry name" value="Invasin/intimin cell-adhesion fragments"/>
    <property type="match status" value="2"/>
</dbReference>
<dbReference type="InterPro" id="IPR002053">
    <property type="entry name" value="Glyco_hydro_25"/>
</dbReference>
<dbReference type="InterPro" id="IPR003343">
    <property type="entry name" value="Big_2"/>
</dbReference>
<evidence type="ECO:0000256" key="1">
    <source>
        <dbReference type="ARBA" id="ARBA00010646"/>
    </source>
</evidence>
<evidence type="ECO:0000259" key="2">
    <source>
        <dbReference type="SMART" id="SM00635"/>
    </source>
</evidence>
<gene>
    <name evidence="3" type="ORF">FYJ58_01250</name>
</gene>
<dbReference type="GO" id="GO:0016052">
    <property type="term" value="P:carbohydrate catabolic process"/>
    <property type="evidence" value="ECO:0007669"/>
    <property type="project" value="TreeGrafter"/>
</dbReference>
<dbReference type="Proteomes" id="UP000482209">
    <property type="component" value="Unassembled WGS sequence"/>
</dbReference>
<feature type="domain" description="BIG2" evidence="2">
    <location>
        <begin position="241"/>
        <end position="317"/>
    </location>
</feature>
<name>A0A6L5XUN4_9FIRM</name>
<dbReference type="AlphaFoldDB" id="A0A6L5XUN4"/>
<proteinExistence type="inferred from homology"/>
<dbReference type="SUPFAM" id="SSF51445">
    <property type="entry name" value="(Trans)glycosidases"/>
    <property type="match status" value="1"/>
</dbReference>
<dbReference type="PANTHER" id="PTHR34135:SF2">
    <property type="entry name" value="LYSOZYME"/>
    <property type="match status" value="1"/>
</dbReference>
<dbReference type="PANTHER" id="PTHR34135">
    <property type="entry name" value="LYSOZYME"/>
    <property type="match status" value="1"/>
</dbReference>
<dbReference type="GO" id="GO:0009253">
    <property type="term" value="P:peptidoglycan catabolic process"/>
    <property type="evidence" value="ECO:0007669"/>
    <property type="project" value="InterPro"/>
</dbReference>
<organism evidence="3 4">
    <name type="scientific">Velocimicrobium porci</name>
    <dbReference type="NCBI Taxonomy" id="2606634"/>
    <lineage>
        <taxon>Bacteria</taxon>
        <taxon>Bacillati</taxon>
        <taxon>Bacillota</taxon>
        <taxon>Clostridia</taxon>
        <taxon>Lachnospirales</taxon>
        <taxon>Lachnospiraceae</taxon>
        <taxon>Velocimicrobium</taxon>
    </lineage>
</organism>
<feature type="domain" description="BIG2" evidence="2">
    <location>
        <begin position="322"/>
        <end position="398"/>
    </location>
</feature>
<accession>A0A6L5XUN4</accession>
<evidence type="ECO:0000313" key="3">
    <source>
        <dbReference type="EMBL" id="MSS62520.1"/>
    </source>
</evidence>
<dbReference type="Gene3D" id="3.20.20.80">
    <property type="entry name" value="Glycosidases"/>
    <property type="match status" value="1"/>
</dbReference>
<keyword evidence="4" id="KW-1185">Reference proteome</keyword>
<protein>
    <recommendedName>
        <fullName evidence="2">BIG2 domain-containing protein</fullName>
    </recommendedName>
</protein>
<comment type="caution">
    <text evidence="3">The sequence shown here is derived from an EMBL/GenBank/DDBJ whole genome shotgun (WGS) entry which is preliminary data.</text>
</comment>
<dbReference type="GO" id="GO:0016998">
    <property type="term" value="P:cell wall macromolecule catabolic process"/>
    <property type="evidence" value="ECO:0007669"/>
    <property type="project" value="InterPro"/>
</dbReference>
<dbReference type="CDD" id="cd06414">
    <property type="entry name" value="GH25_LytC-like"/>
    <property type="match status" value="1"/>
</dbReference>
<comment type="similarity">
    <text evidence="1">Belongs to the glycosyl hydrolase 25 family.</text>
</comment>
<sequence length="401" mass="43906">MEGKMGRIVKKVIAGILCVTILVQGGILTELKVVKAKVSSMKGIDVSSHNGVVDWEKVADKGYEFAMIRSGLGMEPEDDFYKDVDTQFERNYEEAGKAGLKVGVYHDCGARTAERAILEAKYCIKILNNRELDYPVAYDMEKAGTFAGGKANTTEIAKAFCKEIEKAGYTPMIYSSASHLENDFDFSKLKGIKVWVAHYDVEKPAYSGNYDIWQYTQNGNVEGANTNNGKGGCDENYSFMTAESVKFFKDTVTLGIGESYLSNISLKPKGCTDSIKWTSSDKKVATVSKNGTIEAVKSGKTVITVKTGSGKKDTMIVIVKKAPKTVKLSWSKKTMKIGTKYQLKPILTANSASNKISYFSSKKSVVSVDKNGMLHAKKKGQAMITIKTFNDKTVSGIVVVK</sequence>
<dbReference type="EMBL" id="VUMT01000001">
    <property type="protein sequence ID" value="MSS62520.1"/>
    <property type="molecule type" value="Genomic_DNA"/>
</dbReference>
<evidence type="ECO:0000313" key="4">
    <source>
        <dbReference type="Proteomes" id="UP000482209"/>
    </source>
</evidence>
<dbReference type="GO" id="GO:0003796">
    <property type="term" value="F:lysozyme activity"/>
    <property type="evidence" value="ECO:0007669"/>
    <property type="project" value="InterPro"/>
</dbReference>
<dbReference type="PROSITE" id="PS51904">
    <property type="entry name" value="GLYCOSYL_HYDROL_F25_2"/>
    <property type="match status" value="1"/>
</dbReference>
<dbReference type="InterPro" id="IPR008964">
    <property type="entry name" value="Invasin/intimin_cell_adhesion"/>
</dbReference>
<dbReference type="InterPro" id="IPR017853">
    <property type="entry name" value="GH"/>
</dbReference>
<dbReference type="Pfam" id="PF02368">
    <property type="entry name" value="Big_2"/>
    <property type="match status" value="2"/>
</dbReference>
<dbReference type="Gene3D" id="2.60.40.1080">
    <property type="match status" value="2"/>
</dbReference>